<evidence type="ECO:0000313" key="2">
    <source>
        <dbReference type="EMBL" id="KAA8496971.1"/>
    </source>
</evidence>
<dbReference type="GO" id="GO:0000973">
    <property type="term" value="P:post-transcriptional tethering of RNA polymerase II gene DNA at nuclear periphery"/>
    <property type="evidence" value="ECO:0007669"/>
    <property type="project" value="TreeGrafter"/>
</dbReference>
<sequence length="432" mass="50012">MEKLARHVATQIMAENGGELSVQLSTRNEAYVLPASREFFELGQESLAAARLEAILQRVLPPGDPSSWSIWSVIIQNQMRAVACLSTDRWKDAAERVSDSLFEFNKFMANEANQGRPSWWLPVLWMLCRESRFLAKQADLEMELHRIEPTTMASLEERLKKCFGTCNNDKRANHPDSLRRGAVEVANQLFRVYFRLNKVPLCDGIIRGWERKSEVHAIPRAHLVTYKYFYGRIKFIGQEYGEAEKALTFAWQNTPRRFISQRRKILEYLVPTGLLQRRMVSRHIVSQYNLPLYQDLREACTSGDITLFRRLLQQNMLHFVRRGLYIALEALRLYPVMSTLFRQLHRIQLELADANAQQGHLSLDEMVAVLNALGQNIEIVELECMLCTMIYHGYIKGYVSHRYRKLVVNRAPTAKPFPIMPARDANQPNLAE</sequence>
<keyword evidence="3" id="KW-1185">Reference proteome</keyword>
<dbReference type="GO" id="GO:0070390">
    <property type="term" value="C:transcription export complex 2"/>
    <property type="evidence" value="ECO:0007669"/>
    <property type="project" value="TreeGrafter"/>
</dbReference>
<comment type="caution">
    <text evidence="2">The sequence shown here is derived from an EMBL/GenBank/DDBJ whole genome shotgun (WGS) entry which is preliminary data.</text>
</comment>
<protein>
    <submittedName>
        <fullName evidence="2">PCI domain-containing protein 2-like</fullName>
    </submittedName>
</protein>
<dbReference type="AlphaFoldDB" id="A0A5J4YZA5"/>
<gene>
    <name evidence="2" type="ORF">FVE85_0700</name>
</gene>
<dbReference type="InterPro" id="IPR045114">
    <property type="entry name" value="Csn12-like"/>
</dbReference>
<accession>A0A5J4YZA5</accession>
<reference evidence="3" key="1">
    <citation type="journal article" date="2019" name="Nat. Commun.">
        <title>Expansion of phycobilisome linker gene families in mesophilic red algae.</title>
        <authorList>
            <person name="Lee J."/>
            <person name="Kim D."/>
            <person name="Bhattacharya D."/>
            <person name="Yoon H.S."/>
        </authorList>
    </citation>
    <scope>NUCLEOTIDE SEQUENCE [LARGE SCALE GENOMIC DNA]</scope>
    <source>
        <strain evidence="3">CCMP 1328</strain>
    </source>
</reference>
<dbReference type="OMA" id="REVNTKN"/>
<dbReference type="SMART" id="SM00753">
    <property type="entry name" value="PAM"/>
    <property type="match status" value="1"/>
</dbReference>
<dbReference type="GO" id="GO:0016973">
    <property type="term" value="P:poly(A)+ mRNA export from nucleus"/>
    <property type="evidence" value="ECO:0007669"/>
    <property type="project" value="TreeGrafter"/>
</dbReference>
<dbReference type="GO" id="GO:0003690">
    <property type="term" value="F:double-stranded DNA binding"/>
    <property type="evidence" value="ECO:0007669"/>
    <property type="project" value="InterPro"/>
</dbReference>
<dbReference type="InterPro" id="IPR000717">
    <property type="entry name" value="PCI_dom"/>
</dbReference>
<dbReference type="PROSITE" id="PS50250">
    <property type="entry name" value="PCI"/>
    <property type="match status" value="1"/>
</dbReference>
<dbReference type="PANTHER" id="PTHR12732:SF0">
    <property type="entry name" value="PCI DOMAIN-CONTAINING PROTEIN 2"/>
    <property type="match status" value="1"/>
</dbReference>
<dbReference type="EMBL" id="VRMN01000002">
    <property type="protein sequence ID" value="KAA8496971.1"/>
    <property type="molecule type" value="Genomic_DNA"/>
</dbReference>
<feature type="domain" description="PCI" evidence="1">
    <location>
        <begin position="224"/>
        <end position="413"/>
    </location>
</feature>
<dbReference type="PANTHER" id="PTHR12732">
    <property type="entry name" value="UNCHARACTERIZED PROTEASOME COMPONENT REGION PCI-CONTAINING"/>
    <property type="match status" value="1"/>
</dbReference>
<dbReference type="GO" id="GO:0006368">
    <property type="term" value="P:transcription elongation by RNA polymerase II"/>
    <property type="evidence" value="ECO:0007669"/>
    <property type="project" value="TreeGrafter"/>
</dbReference>
<dbReference type="Gene3D" id="1.10.10.10">
    <property type="entry name" value="Winged helix-like DNA-binding domain superfamily/Winged helix DNA-binding domain"/>
    <property type="match status" value="1"/>
</dbReference>
<evidence type="ECO:0000259" key="1">
    <source>
        <dbReference type="PROSITE" id="PS50250"/>
    </source>
</evidence>
<dbReference type="GO" id="GO:0003723">
    <property type="term" value="F:RNA binding"/>
    <property type="evidence" value="ECO:0007669"/>
    <property type="project" value="InterPro"/>
</dbReference>
<proteinExistence type="predicted"/>
<name>A0A5J4YZA5_PORPP</name>
<dbReference type="InterPro" id="IPR036388">
    <property type="entry name" value="WH-like_DNA-bd_sf"/>
</dbReference>
<dbReference type="Proteomes" id="UP000324585">
    <property type="component" value="Unassembled WGS sequence"/>
</dbReference>
<organism evidence="2 3">
    <name type="scientific">Porphyridium purpureum</name>
    <name type="common">Red alga</name>
    <name type="synonym">Porphyridium cruentum</name>
    <dbReference type="NCBI Taxonomy" id="35688"/>
    <lineage>
        <taxon>Eukaryota</taxon>
        <taxon>Rhodophyta</taxon>
        <taxon>Bangiophyceae</taxon>
        <taxon>Porphyridiales</taxon>
        <taxon>Porphyridiaceae</taxon>
        <taxon>Porphyridium</taxon>
    </lineage>
</organism>
<evidence type="ECO:0000313" key="3">
    <source>
        <dbReference type="Proteomes" id="UP000324585"/>
    </source>
</evidence>
<dbReference type="OrthoDB" id="10252687at2759"/>